<accession>A0A829RCJ6</accession>
<dbReference type="GO" id="GO:0003700">
    <property type="term" value="F:DNA-binding transcription factor activity"/>
    <property type="evidence" value="ECO:0007669"/>
    <property type="project" value="InterPro"/>
</dbReference>
<gene>
    <name evidence="5" type="ORF">LMUR_00435</name>
</gene>
<evidence type="ECO:0000256" key="2">
    <source>
        <dbReference type="ARBA" id="ARBA00023125"/>
    </source>
</evidence>
<proteinExistence type="predicted"/>
<organism evidence="5 6">
    <name type="scientific">Listeria grayi FSL F6-1183</name>
    <dbReference type="NCBI Taxonomy" id="1265827"/>
    <lineage>
        <taxon>Bacteria</taxon>
        <taxon>Bacillati</taxon>
        <taxon>Bacillota</taxon>
        <taxon>Bacilli</taxon>
        <taxon>Bacillales</taxon>
        <taxon>Listeriaceae</taxon>
        <taxon>Listeria</taxon>
    </lineage>
</organism>
<keyword evidence="1" id="KW-0805">Transcription regulation</keyword>
<dbReference type="EMBL" id="AODG01000002">
    <property type="protein sequence ID" value="EUJ30584.1"/>
    <property type="molecule type" value="Genomic_DNA"/>
</dbReference>
<dbReference type="PANTHER" id="PTHR43280:SF2">
    <property type="entry name" value="HTH-TYPE TRANSCRIPTIONAL REGULATOR EXSA"/>
    <property type="match status" value="1"/>
</dbReference>
<dbReference type="PANTHER" id="PTHR43280">
    <property type="entry name" value="ARAC-FAMILY TRANSCRIPTIONAL REGULATOR"/>
    <property type="match status" value="1"/>
</dbReference>
<evidence type="ECO:0000256" key="3">
    <source>
        <dbReference type="ARBA" id="ARBA00023163"/>
    </source>
</evidence>
<dbReference type="Pfam" id="PF12833">
    <property type="entry name" value="HTH_18"/>
    <property type="match status" value="1"/>
</dbReference>
<keyword evidence="2" id="KW-0238">DNA-binding</keyword>
<evidence type="ECO:0000313" key="6">
    <source>
        <dbReference type="Proteomes" id="UP000019251"/>
    </source>
</evidence>
<dbReference type="AlphaFoldDB" id="A0A829RCJ6"/>
<dbReference type="SMART" id="SM00342">
    <property type="entry name" value="HTH_ARAC"/>
    <property type="match status" value="1"/>
</dbReference>
<name>A0A829RCJ6_LISGR</name>
<dbReference type="PROSITE" id="PS01124">
    <property type="entry name" value="HTH_ARAC_FAMILY_2"/>
    <property type="match status" value="1"/>
</dbReference>
<dbReference type="RefSeq" id="WP_036103341.1">
    <property type="nucleotide sequence ID" value="NZ_AODG01000002.1"/>
</dbReference>
<dbReference type="SUPFAM" id="SSF46689">
    <property type="entry name" value="Homeodomain-like"/>
    <property type="match status" value="2"/>
</dbReference>
<feature type="domain" description="HTH araC/xylS-type" evidence="4">
    <location>
        <begin position="286"/>
        <end position="384"/>
    </location>
</feature>
<evidence type="ECO:0000313" key="5">
    <source>
        <dbReference type="EMBL" id="EUJ30584.1"/>
    </source>
</evidence>
<reference evidence="5 6" key="1">
    <citation type="submission" date="2012-12" db="EMBL/GenBank/DDBJ databases">
        <title>Novel taxa of Listeriaceae from agricultural environments in the United States.</title>
        <authorList>
            <person name="den Bakker H.C."/>
            <person name="Allred A."/>
            <person name="Warchocki S."/>
            <person name="Wright E.M."/>
            <person name="Burrell A."/>
            <person name="Nightingale K.K."/>
            <person name="Kephart D."/>
            <person name="Wiedmann M."/>
        </authorList>
    </citation>
    <scope>NUCLEOTIDE SEQUENCE [LARGE SCALE GENOMIC DNA]</scope>
    <source>
        <strain evidence="5 6">FSL F6-1183</strain>
    </source>
</reference>
<dbReference type="InterPro" id="IPR009057">
    <property type="entry name" value="Homeodomain-like_sf"/>
</dbReference>
<evidence type="ECO:0000259" key="4">
    <source>
        <dbReference type="PROSITE" id="PS01124"/>
    </source>
</evidence>
<comment type="caution">
    <text evidence="5">The sequence shown here is derived from an EMBL/GenBank/DDBJ whole genome shotgun (WGS) entry which is preliminary data.</text>
</comment>
<dbReference type="Gene3D" id="1.10.10.60">
    <property type="entry name" value="Homeodomain-like"/>
    <property type="match status" value="2"/>
</dbReference>
<dbReference type="Proteomes" id="UP000019251">
    <property type="component" value="Unassembled WGS sequence"/>
</dbReference>
<dbReference type="GO" id="GO:0043565">
    <property type="term" value="F:sequence-specific DNA binding"/>
    <property type="evidence" value="ECO:0007669"/>
    <property type="project" value="InterPro"/>
</dbReference>
<keyword evidence="3" id="KW-0804">Transcription</keyword>
<dbReference type="InterPro" id="IPR018060">
    <property type="entry name" value="HTH_AraC"/>
</dbReference>
<sequence length="389" mass="45607">MDLERLTNIYKTLYKRTHIPIQIFDEAANPLFQKTTFTELLRPFLDRQIPNGAKMVLTNNYKFLHATFPYRFAGQQFYILIGPTLVLGDMSESIIEFHGKRLLLTKYLATESEKEFLEFVQMIYQLTMDASLTEKDISISHIAADPQQTQPKKLWKDFLFDRRSQEATRDSYQFELRFIDYIKRNKRDKIEWLFKKASDTYVVHLSVNDLEGLRLKFSSLVTLVTRTAIDCGVPLDSAFSLSDSLIRGLDYIRTPAECASYMHYATFEFMDLIHGQPYANYSGFINQTISYIDAHLYEKITLQELAIVTNRTPAYLSHQFKQEVGETIKHYILARKTEEAKELLLFTDHSYQEISTLLCFASQSHFTQHFKKATTLTPKQFRMQHFQYL</sequence>
<evidence type="ECO:0000256" key="1">
    <source>
        <dbReference type="ARBA" id="ARBA00023015"/>
    </source>
</evidence>
<protein>
    <submittedName>
        <fullName evidence="5">AraC family transcriptional regulator</fullName>
    </submittedName>
</protein>